<name>A0A974NDZ7_9GAMM</name>
<evidence type="ECO:0000256" key="6">
    <source>
        <dbReference type="HAMAP-Rule" id="MF_01186"/>
    </source>
</evidence>
<evidence type="ECO:0000313" key="8">
    <source>
        <dbReference type="EMBL" id="QQP84928.1"/>
    </source>
</evidence>
<organism evidence="8 9">
    <name type="scientific">Entomomonas asaccharolytica</name>
    <dbReference type="NCBI Taxonomy" id="2785331"/>
    <lineage>
        <taxon>Bacteria</taxon>
        <taxon>Pseudomonadati</taxon>
        <taxon>Pseudomonadota</taxon>
        <taxon>Gammaproteobacteria</taxon>
        <taxon>Pseudomonadales</taxon>
        <taxon>Pseudomonadaceae</taxon>
        <taxon>Entomomonas</taxon>
    </lineage>
</organism>
<comment type="subunit">
    <text evidence="6">Component of the lipopolysaccharide transport and assembly complex. Interacts with LptD.</text>
</comment>
<feature type="coiled-coil region" evidence="7">
    <location>
        <begin position="163"/>
        <end position="193"/>
    </location>
</feature>
<dbReference type="PANTHER" id="PTHR38098:SF1">
    <property type="entry name" value="LPS-ASSEMBLY LIPOPROTEIN LPTE"/>
    <property type="match status" value="1"/>
</dbReference>
<proteinExistence type="inferred from homology"/>
<dbReference type="KEGG" id="eaz:JHT90_11050"/>
<dbReference type="HAMAP" id="MF_01186">
    <property type="entry name" value="LPS_assembly_LptE"/>
    <property type="match status" value="1"/>
</dbReference>
<dbReference type="PROSITE" id="PS51257">
    <property type="entry name" value="PROKAR_LIPOPROTEIN"/>
    <property type="match status" value="1"/>
</dbReference>
<evidence type="ECO:0000256" key="5">
    <source>
        <dbReference type="ARBA" id="ARBA00023288"/>
    </source>
</evidence>
<reference evidence="8 9" key="1">
    <citation type="submission" date="2021-01" db="EMBL/GenBank/DDBJ databases">
        <title>Entomomonas sp. F2A isolated from a house cricket (Acheta domesticus).</title>
        <authorList>
            <person name="Spergser J."/>
            <person name="Busse H.-J."/>
        </authorList>
    </citation>
    <scope>NUCLEOTIDE SEQUENCE [LARGE SCALE GENOMIC DNA]</scope>
    <source>
        <strain evidence="8 9">F2A</strain>
    </source>
</reference>
<dbReference type="RefSeq" id="WP_201090928.1">
    <property type="nucleotide sequence ID" value="NZ_CP067393.1"/>
</dbReference>
<dbReference type="GO" id="GO:0009279">
    <property type="term" value="C:cell outer membrane"/>
    <property type="evidence" value="ECO:0007669"/>
    <property type="project" value="UniProtKB-SubCell"/>
</dbReference>
<dbReference type="GO" id="GO:0043165">
    <property type="term" value="P:Gram-negative-bacterium-type cell outer membrane assembly"/>
    <property type="evidence" value="ECO:0007669"/>
    <property type="project" value="UniProtKB-UniRule"/>
</dbReference>
<keyword evidence="3 6" id="KW-0564">Palmitate</keyword>
<comment type="function">
    <text evidence="6">Together with LptD, is involved in the assembly of lipopolysaccharide (LPS) at the surface of the outer membrane. Required for the proper assembly of LptD. Binds LPS and may serve as the LPS recognition site at the outer membrane.</text>
</comment>
<comment type="subcellular location">
    <subcellularLocation>
        <location evidence="6">Cell outer membrane</location>
        <topology evidence="6">Lipid-anchor</topology>
    </subcellularLocation>
</comment>
<keyword evidence="9" id="KW-1185">Reference proteome</keyword>
<dbReference type="InterPro" id="IPR007485">
    <property type="entry name" value="LPS_assembly_LptE"/>
</dbReference>
<protein>
    <recommendedName>
        <fullName evidence="6">LPS-assembly lipoprotein LptE</fullName>
    </recommendedName>
</protein>
<keyword evidence="7" id="KW-0175">Coiled coil</keyword>
<comment type="similarity">
    <text evidence="6">Belongs to the LptE lipoprotein family.</text>
</comment>
<dbReference type="EMBL" id="CP067393">
    <property type="protein sequence ID" value="QQP84928.1"/>
    <property type="molecule type" value="Genomic_DNA"/>
</dbReference>
<evidence type="ECO:0000256" key="2">
    <source>
        <dbReference type="ARBA" id="ARBA00023136"/>
    </source>
</evidence>
<keyword evidence="1 6" id="KW-0732">Signal</keyword>
<keyword evidence="4 6" id="KW-0998">Cell outer membrane</keyword>
<dbReference type="GO" id="GO:0001530">
    <property type="term" value="F:lipopolysaccharide binding"/>
    <property type="evidence" value="ECO:0007669"/>
    <property type="project" value="TreeGrafter"/>
</dbReference>
<dbReference type="Gene3D" id="3.30.160.150">
    <property type="entry name" value="Lipoprotein like domain"/>
    <property type="match status" value="1"/>
</dbReference>
<evidence type="ECO:0000256" key="4">
    <source>
        <dbReference type="ARBA" id="ARBA00023237"/>
    </source>
</evidence>
<evidence type="ECO:0000313" key="9">
    <source>
        <dbReference type="Proteomes" id="UP000595278"/>
    </source>
</evidence>
<keyword evidence="5 6" id="KW-0449">Lipoprotein</keyword>
<dbReference type="PANTHER" id="PTHR38098">
    <property type="entry name" value="LPS-ASSEMBLY LIPOPROTEIN LPTE"/>
    <property type="match status" value="1"/>
</dbReference>
<dbReference type="GO" id="GO:1990351">
    <property type="term" value="C:transporter complex"/>
    <property type="evidence" value="ECO:0007669"/>
    <property type="project" value="TreeGrafter"/>
</dbReference>
<keyword evidence="2 6" id="KW-0472">Membrane</keyword>
<evidence type="ECO:0000256" key="1">
    <source>
        <dbReference type="ARBA" id="ARBA00022729"/>
    </source>
</evidence>
<dbReference type="Pfam" id="PF04390">
    <property type="entry name" value="LptE"/>
    <property type="match status" value="1"/>
</dbReference>
<dbReference type="AlphaFoldDB" id="A0A974NDZ7"/>
<sequence length="210" mass="23704">MKRLISYFIVSIMALMLTACGFHLRGTNDDKIEIKEMAVSAGDKYGPLVNELKERLTAAGVKIYDTAEYKLVVSEKWDSRTLSYANDIRGTEIVKILTLDYEIFGTGGLLLIQSSLEARGEYISDSNNIVADELQAEQIDRRIRADAITLLLERLQAVSVAQLDSLQKAAEEQLRLKAEAEKAQQKALEERRKSLLHSIPLDEIEKFNER</sequence>
<dbReference type="GO" id="GO:0015920">
    <property type="term" value="P:lipopolysaccharide transport"/>
    <property type="evidence" value="ECO:0007669"/>
    <property type="project" value="TreeGrafter"/>
</dbReference>
<dbReference type="Proteomes" id="UP000595278">
    <property type="component" value="Chromosome"/>
</dbReference>
<evidence type="ECO:0000256" key="7">
    <source>
        <dbReference type="SAM" id="Coils"/>
    </source>
</evidence>
<accession>A0A974NDZ7</accession>
<gene>
    <name evidence="6" type="primary">lptE</name>
    <name evidence="8" type="ORF">JHT90_11050</name>
</gene>
<evidence type="ECO:0000256" key="3">
    <source>
        <dbReference type="ARBA" id="ARBA00023139"/>
    </source>
</evidence>